<dbReference type="EMBL" id="JBITLE010000003">
    <property type="protein sequence ID" value="MFI7262835.1"/>
    <property type="molecule type" value="Genomic_DNA"/>
</dbReference>
<dbReference type="Proteomes" id="UP001612812">
    <property type="component" value="Unassembled WGS sequence"/>
</dbReference>
<dbReference type="RefSeq" id="WP_396765993.1">
    <property type="nucleotide sequence ID" value="NZ_JBITLA010000003.1"/>
</dbReference>
<protein>
    <submittedName>
        <fullName evidence="1">Uncharacterized protein</fullName>
    </submittedName>
</protein>
<sequence>MARRPVRPEGGPNFVDNAILGPLRSKRTAALDRIEIAFDRVGAARPNLDALATCGLN</sequence>
<keyword evidence="2" id="KW-1185">Reference proteome</keyword>
<comment type="caution">
    <text evidence="1">The sequence shown here is derived from an EMBL/GenBank/DDBJ whole genome shotgun (WGS) entry which is preliminary data.</text>
</comment>
<proteinExistence type="predicted"/>
<organism evidence="1 2">
    <name type="scientific">Micromonospora maritima</name>
    <dbReference type="NCBI Taxonomy" id="986711"/>
    <lineage>
        <taxon>Bacteria</taxon>
        <taxon>Bacillati</taxon>
        <taxon>Actinomycetota</taxon>
        <taxon>Actinomycetes</taxon>
        <taxon>Micromonosporales</taxon>
        <taxon>Micromonosporaceae</taxon>
        <taxon>Micromonospora</taxon>
    </lineage>
</organism>
<reference evidence="1 2" key="1">
    <citation type="submission" date="2024-10" db="EMBL/GenBank/DDBJ databases">
        <title>The Natural Products Discovery Center: Release of the First 8490 Sequenced Strains for Exploring Actinobacteria Biosynthetic Diversity.</title>
        <authorList>
            <person name="Kalkreuter E."/>
            <person name="Kautsar S.A."/>
            <person name="Yang D."/>
            <person name="Bader C.D."/>
            <person name="Teijaro C.N."/>
            <person name="Fluegel L."/>
            <person name="Davis C.M."/>
            <person name="Simpson J.R."/>
            <person name="Lauterbach L."/>
            <person name="Steele A.D."/>
            <person name="Gui C."/>
            <person name="Meng S."/>
            <person name="Li G."/>
            <person name="Viehrig K."/>
            <person name="Ye F."/>
            <person name="Su P."/>
            <person name="Kiefer A.F."/>
            <person name="Nichols A."/>
            <person name="Cepeda A.J."/>
            <person name="Yan W."/>
            <person name="Fan B."/>
            <person name="Jiang Y."/>
            <person name="Adhikari A."/>
            <person name="Zheng C.-J."/>
            <person name="Schuster L."/>
            <person name="Cowan T.M."/>
            <person name="Smanski M.J."/>
            <person name="Chevrette M.G."/>
            <person name="De Carvalho L.P.S."/>
            <person name="Shen B."/>
        </authorList>
    </citation>
    <scope>NUCLEOTIDE SEQUENCE [LARGE SCALE GENOMIC DNA]</scope>
    <source>
        <strain evidence="1 2">NPDC049845</strain>
    </source>
</reference>
<gene>
    <name evidence="1" type="ORF">ACIBP4_11105</name>
</gene>
<evidence type="ECO:0000313" key="2">
    <source>
        <dbReference type="Proteomes" id="UP001612812"/>
    </source>
</evidence>
<evidence type="ECO:0000313" key="1">
    <source>
        <dbReference type="EMBL" id="MFI7262835.1"/>
    </source>
</evidence>
<accession>A0ABW7ZJ06</accession>
<name>A0ABW7ZJ06_9ACTN</name>